<keyword evidence="12" id="KW-1185">Reference proteome</keyword>
<dbReference type="InterPro" id="IPR009057">
    <property type="entry name" value="Homeodomain-like_sf"/>
</dbReference>
<dbReference type="PROSITE" id="PS50071">
    <property type="entry name" value="HOMEOBOX_2"/>
    <property type="match status" value="1"/>
</dbReference>
<name>A0A553N9J8_TIGCA</name>
<dbReference type="CDD" id="cd00086">
    <property type="entry name" value="homeodomain"/>
    <property type="match status" value="1"/>
</dbReference>
<feature type="domain" description="Homeobox" evidence="10">
    <location>
        <begin position="41"/>
        <end position="104"/>
    </location>
</feature>
<evidence type="ECO:0000256" key="2">
    <source>
        <dbReference type="ARBA" id="ARBA00023015"/>
    </source>
</evidence>
<evidence type="ECO:0000259" key="10">
    <source>
        <dbReference type="PROSITE" id="PS50071"/>
    </source>
</evidence>
<dbReference type="OMA" id="WANTINA"/>
<evidence type="ECO:0000256" key="4">
    <source>
        <dbReference type="ARBA" id="ARBA00023155"/>
    </source>
</evidence>
<keyword evidence="6 8" id="KW-0539">Nucleus</keyword>
<keyword evidence="4 8" id="KW-0371">Homeobox</keyword>
<dbReference type="Pfam" id="PF05920">
    <property type="entry name" value="Homeobox_KN"/>
    <property type="match status" value="1"/>
</dbReference>
<sequence length="376" mass="41428">MVLSPELPNDFSRLTDVRERYPSSSTDEHSSSEEYSRPRPPTARKRRGNLPKESIKVLKRWLFEHRYNAYPNDSEKALLANESGLTLLQVCNWFINARRRILPEMIRREGNDPGRYTISRRGKKVPTNGTITNAVSNSNSSVSLDARNNHWANTINAGKTTDQEIAESITMYRGTDDTDDNREDESDSEMSCNEDSSSGSGGFGGRDYPRPPVMSDGTPSICVRNIMAKCPCGCSDGNCNFTPQEQSPMDSPQASPIKAITTPLAITPSLTAAAATSPLSSQPPSSKRIALSRVAYTPETTDLPLDMSKTSPTFKSSLVGFRNAPDHAYSSEVTPPPTPPELEREKFTMLHMLCEVAIRREEMLSVGTNQTGQVCA</sequence>
<dbReference type="Proteomes" id="UP000318571">
    <property type="component" value="Chromosome 8"/>
</dbReference>
<keyword evidence="3 8" id="KW-0238">DNA-binding</keyword>
<dbReference type="FunFam" id="1.10.10.60:FF:000059">
    <property type="entry name" value="TGFB-induced factor homeobox 1"/>
    <property type="match status" value="1"/>
</dbReference>
<gene>
    <name evidence="11" type="ORF">TCAL_16308</name>
</gene>
<evidence type="ECO:0000256" key="5">
    <source>
        <dbReference type="ARBA" id="ARBA00023163"/>
    </source>
</evidence>
<evidence type="ECO:0000256" key="1">
    <source>
        <dbReference type="ARBA" id="ARBA00004123"/>
    </source>
</evidence>
<dbReference type="GO" id="GO:0000987">
    <property type="term" value="F:cis-regulatory region sequence-specific DNA binding"/>
    <property type="evidence" value="ECO:0007669"/>
    <property type="project" value="UniProtKB-ARBA"/>
</dbReference>
<keyword evidence="5" id="KW-0804">Transcription</keyword>
<reference evidence="11 12" key="1">
    <citation type="journal article" date="2018" name="Nat. Ecol. Evol.">
        <title>Genomic signatures of mitonuclear coevolution across populations of Tigriopus californicus.</title>
        <authorList>
            <person name="Barreto F.S."/>
            <person name="Watson E.T."/>
            <person name="Lima T.G."/>
            <person name="Willett C.S."/>
            <person name="Edmands S."/>
            <person name="Li W."/>
            <person name="Burton R.S."/>
        </authorList>
    </citation>
    <scope>NUCLEOTIDE SEQUENCE [LARGE SCALE GENOMIC DNA]</scope>
    <source>
        <strain evidence="11 12">San Diego</strain>
    </source>
</reference>
<dbReference type="InterPro" id="IPR050224">
    <property type="entry name" value="TALE_homeobox"/>
</dbReference>
<organism evidence="11 12">
    <name type="scientific">Tigriopus californicus</name>
    <name type="common">Marine copepod</name>
    <dbReference type="NCBI Taxonomy" id="6832"/>
    <lineage>
        <taxon>Eukaryota</taxon>
        <taxon>Metazoa</taxon>
        <taxon>Ecdysozoa</taxon>
        <taxon>Arthropoda</taxon>
        <taxon>Crustacea</taxon>
        <taxon>Multicrustacea</taxon>
        <taxon>Hexanauplia</taxon>
        <taxon>Copepoda</taxon>
        <taxon>Harpacticoida</taxon>
        <taxon>Harpacticidae</taxon>
        <taxon>Tigriopus</taxon>
    </lineage>
</organism>
<comment type="subcellular location">
    <subcellularLocation>
        <location evidence="1 8">Nucleus</location>
    </subcellularLocation>
</comment>
<evidence type="ECO:0000256" key="3">
    <source>
        <dbReference type="ARBA" id="ARBA00023125"/>
    </source>
</evidence>
<evidence type="ECO:0000256" key="6">
    <source>
        <dbReference type="ARBA" id="ARBA00023242"/>
    </source>
</evidence>
<evidence type="ECO:0000256" key="7">
    <source>
        <dbReference type="ARBA" id="ARBA00038021"/>
    </source>
</evidence>
<proteinExistence type="inferred from homology"/>
<dbReference type="SUPFAM" id="SSF46689">
    <property type="entry name" value="Homeodomain-like"/>
    <property type="match status" value="1"/>
</dbReference>
<feature type="compositionally biased region" description="Basic and acidic residues" evidence="9">
    <location>
        <begin position="13"/>
        <end position="37"/>
    </location>
</feature>
<evidence type="ECO:0000313" key="11">
    <source>
        <dbReference type="EMBL" id="TRY62108.1"/>
    </source>
</evidence>
<dbReference type="GO" id="GO:0001654">
    <property type="term" value="P:eye development"/>
    <property type="evidence" value="ECO:0007669"/>
    <property type="project" value="UniProtKB-ARBA"/>
</dbReference>
<dbReference type="EMBL" id="VCGU01000459">
    <property type="protein sequence ID" value="TRY62108.1"/>
    <property type="molecule type" value="Genomic_DNA"/>
</dbReference>
<dbReference type="InterPro" id="IPR001356">
    <property type="entry name" value="HD"/>
</dbReference>
<comment type="caution">
    <text evidence="11">The sequence shown here is derived from an EMBL/GenBank/DDBJ whole genome shotgun (WGS) entry which is preliminary data.</text>
</comment>
<evidence type="ECO:0000313" key="12">
    <source>
        <dbReference type="Proteomes" id="UP000318571"/>
    </source>
</evidence>
<evidence type="ECO:0000256" key="8">
    <source>
        <dbReference type="PROSITE-ProRule" id="PRU00108"/>
    </source>
</evidence>
<dbReference type="Gene3D" id="1.10.10.60">
    <property type="entry name" value="Homeodomain-like"/>
    <property type="match status" value="1"/>
</dbReference>
<feature type="DNA-binding region" description="Homeobox" evidence="8">
    <location>
        <begin position="43"/>
        <end position="105"/>
    </location>
</feature>
<accession>A0A553N9J8</accession>
<dbReference type="InterPro" id="IPR008422">
    <property type="entry name" value="KN_HD"/>
</dbReference>
<feature type="region of interest" description="Disordered" evidence="9">
    <location>
        <begin position="1"/>
        <end position="50"/>
    </location>
</feature>
<dbReference type="GO" id="GO:0048646">
    <property type="term" value="P:anatomical structure formation involved in morphogenesis"/>
    <property type="evidence" value="ECO:0007669"/>
    <property type="project" value="UniProtKB-ARBA"/>
</dbReference>
<evidence type="ECO:0000256" key="9">
    <source>
        <dbReference type="SAM" id="MobiDB-lite"/>
    </source>
</evidence>
<feature type="region of interest" description="Disordered" evidence="9">
    <location>
        <begin position="171"/>
        <end position="212"/>
    </location>
</feature>
<comment type="similarity">
    <text evidence="7">Belongs to the TALE/TGIF homeobox family.</text>
</comment>
<keyword evidence="2" id="KW-0805">Transcription regulation</keyword>
<dbReference type="GO" id="GO:0005634">
    <property type="term" value="C:nucleus"/>
    <property type="evidence" value="ECO:0007669"/>
    <property type="project" value="UniProtKB-SubCell"/>
</dbReference>
<dbReference type="GO" id="GO:0006355">
    <property type="term" value="P:regulation of DNA-templated transcription"/>
    <property type="evidence" value="ECO:0007669"/>
    <property type="project" value="InterPro"/>
</dbReference>
<feature type="compositionally biased region" description="Acidic residues" evidence="9">
    <location>
        <begin position="177"/>
        <end position="188"/>
    </location>
</feature>
<dbReference type="PANTHER" id="PTHR11850">
    <property type="entry name" value="HOMEOBOX PROTEIN TRANSCRIPTION FACTORS"/>
    <property type="match status" value="1"/>
</dbReference>
<dbReference type="STRING" id="6832.A0A553N9J8"/>
<dbReference type="SMART" id="SM00389">
    <property type="entry name" value="HOX"/>
    <property type="match status" value="1"/>
</dbReference>
<protein>
    <recommendedName>
        <fullName evidence="10">Homeobox domain-containing protein</fullName>
    </recommendedName>
</protein>
<dbReference type="AlphaFoldDB" id="A0A553N9J8"/>